<name>A0A9W9P526_PENCI</name>
<evidence type="ECO:0000313" key="2">
    <source>
        <dbReference type="EMBL" id="KAJ5235472.1"/>
    </source>
</evidence>
<proteinExistence type="predicted"/>
<gene>
    <name evidence="2" type="ORF">N7469_004640</name>
</gene>
<reference evidence="2" key="2">
    <citation type="journal article" date="2023" name="IMA Fungus">
        <title>Comparative genomic study of the Penicillium genus elucidates a diverse pangenome and 15 lateral gene transfer events.</title>
        <authorList>
            <person name="Petersen C."/>
            <person name="Sorensen T."/>
            <person name="Nielsen M.R."/>
            <person name="Sondergaard T.E."/>
            <person name="Sorensen J.L."/>
            <person name="Fitzpatrick D.A."/>
            <person name="Frisvad J.C."/>
            <person name="Nielsen K.L."/>
        </authorList>
    </citation>
    <scope>NUCLEOTIDE SEQUENCE</scope>
    <source>
        <strain evidence="2">IBT 23319</strain>
    </source>
</reference>
<dbReference type="GeneID" id="81382727"/>
<evidence type="ECO:0000313" key="3">
    <source>
        <dbReference type="Proteomes" id="UP001147733"/>
    </source>
</evidence>
<dbReference type="RefSeq" id="XP_056502972.1">
    <property type="nucleotide sequence ID" value="XM_056643560.1"/>
</dbReference>
<dbReference type="EMBL" id="JAPQKT010000003">
    <property type="protein sequence ID" value="KAJ5235472.1"/>
    <property type="molecule type" value="Genomic_DNA"/>
</dbReference>
<dbReference type="Proteomes" id="UP001147733">
    <property type="component" value="Unassembled WGS sequence"/>
</dbReference>
<evidence type="ECO:0000256" key="1">
    <source>
        <dbReference type="SAM" id="MobiDB-lite"/>
    </source>
</evidence>
<dbReference type="AlphaFoldDB" id="A0A9W9P526"/>
<organism evidence="2 3">
    <name type="scientific">Penicillium citrinum</name>
    <dbReference type="NCBI Taxonomy" id="5077"/>
    <lineage>
        <taxon>Eukaryota</taxon>
        <taxon>Fungi</taxon>
        <taxon>Dikarya</taxon>
        <taxon>Ascomycota</taxon>
        <taxon>Pezizomycotina</taxon>
        <taxon>Eurotiomycetes</taxon>
        <taxon>Eurotiomycetidae</taxon>
        <taxon>Eurotiales</taxon>
        <taxon>Aspergillaceae</taxon>
        <taxon>Penicillium</taxon>
    </lineage>
</organism>
<feature type="compositionally biased region" description="Polar residues" evidence="1">
    <location>
        <begin position="67"/>
        <end position="78"/>
    </location>
</feature>
<accession>A0A9W9P526</accession>
<protein>
    <submittedName>
        <fullName evidence="2">Uncharacterized protein</fullName>
    </submittedName>
</protein>
<comment type="caution">
    <text evidence="2">The sequence shown here is derived from an EMBL/GenBank/DDBJ whole genome shotgun (WGS) entry which is preliminary data.</text>
</comment>
<feature type="region of interest" description="Disordered" evidence="1">
    <location>
        <begin position="67"/>
        <end position="86"/>
    </location>
</feature>
<sequence length="86" mass="9694">MQIMQHHEALSYFPSANGRARRGEALNAPDVQFAKRQEKWKQSQSQIGFHFFTFMKQAPAIFQSSRPTIPFQASSPSAPSDLKLGV</sequence>
<reference evidence="2" key="1">
    <citation type="submission" date="2022-11" db="EMBL/GenBank/DDBJ databases">
        <authorList>
            <person name="Petersen C."/>
        </authorList>
    </citation>
    <scope>NUCLEOTIDE SEQUENCE</scope>
    <source>
        <strain evidence="2">IBT 23319</strain>
    </source>
</reference>
<keyword evidence="3" id="KW-1185">Reference proteome</keyword>